<dbReference type="EMBL" id="CP034208">
    <property type="protein sequence ID" value="QBZ63325.1"/>
    <property type="molecule type" value="Genomic_DNA"/>
</dbReference>
<name>A0A4P7NM82_PYROR</name>
<sequence>MAGVHDTEFQLPKTDFGVAACACKWTHSDQEIWLGTCYPTKPVYPPTC</sequence>
<dbReference type="AlphaFoldDB" id="A0A4P7NM82"/>
<reference evidence="1 2" key="1">
    <citation type="journal article" date="2019" name="Mol. Biol. Evol.">
        <title>Blast fungal genomes show frequent chromosomal changes, gene gains and losses, and effector gene turnover.</title>
        <authorList>
            <person name="Gomez Luciano L.B."/>
            <person name="Jason Tsai I."/>
            <person name="Chuma I."/>
            <person name="Tosa Y."/>
            <person name="Chen Y.H."/>
            <person name="Li J.Y."/>
            <person name="Li M.Y."/>
            <person name="Jade Lu M.Y."/>
            <person name="Nakayashiki H."/>
            <person name="Li W.H."/>
        </authorList>
    </citation>
    <scope>NUCLEOTIDE SEQUENCE [LARGE SCALE GENOMIC DNA]</scope>
    <source>
        <strain evidence="1">MZ5-1-6</strain>
    </source>
</reference>
<gene>
    <name evidence="1" type="ORF">PoMZ_12223</name>
</gene>
<protein>
    <submittedName>
        <fullName evidence="1">Uncharacterized protein</fullName>
    </submittedName>
</protein>
<dbReference type="Proteomes" id="UP000294847">
    <property type="component" value="Chromosome 5"/>
</dbReference>
<accession>A0A4P7NM82</accession>
<evidence type="ECO:0000313" key="2">
    <source>
        <dbReference type="Proteomes" id="UP000294847"/>
    </source>
</evidence>
<organism evidence="1 2">
    <name type="scientific">Pyricularia oryzae</name>
    <name type="common">Rice blast fungus</name>
    <name type="synonym">Magnaporthe oryzae</name>
    <dbReference type="NCBI Taxonomy" id="318829"/>
    <lineage>
        <taxon>Eukaryota</taxon>
        <taxon>Fungi</taxon>
        <taxon>Dikarya</taxon>
        <taxon>Ascomycota</taxon>
        <taxon>Pezizomycotina</taxon>
        <taxon>Sordariomycetes</taxon>
        <taxon>Sordariomycetidae</taxon>
        <taxon>Magnaporthales</taxon>
        <taxon>Pyriculariaceae</taxon>
        <taxon>Pyricularia</taxon>
    </lineage>
</organism>
<evidence type="ECO:0000313" key="1">
    <source>
        <dbReference type="EMBL" id="QBZ63325.1"/>
    </source>
</evidence>
<proteinExistence type="predicted"/>